<name>A0A1F2UX63_9ACTN</name>
<gene>
    <name evidence="2" type="ORF">A2074_00770</name>
</gene>
<comment type="caution">
    <text evidence="2">The sequence shown here is derived from an EMBL/GenBank/DDBJ whole genome shotgun (WGS) entry which is preliminary data.</text>
</comment>
<keyword evidence="1" id="KW-0472">Membrane</keyword>
<keyword evidence="1" id="KW-1133">Transmembrane helix</keyword>
<feature type="transmembrane region" description="Helical" evidence="1">
    <location>
        <begin position="37"/>
        <end position="55"/>
    </location>
</feature>
<evidence type="ECO:0000313" key="3">
    <source>
        <dbReference type="Proteomes" id="UP000178086"/>
    </source>
</evidence>
<dbReference type="Pfam" id="PF11345">
    <property type="entry name" value="DUF3147"/>
    <property type="match status" value="1"/>
</dbReference>
<dbReference type="EMBL" id="MELI01000003">
    <property type="protein sequence ID" value="OFW36006.1"/>
    <property type="molecule type" value="Genomic_DNA"/>
</dbReference>
<dbReference type="InterPro" id="IPR021493">
    <property type="entry name" value="DUF3147"/>
</dbReference>
<evidence type="ECO:0000256" key="1">
    <source>
        <dbReference type="SAM" id="Phobius"/>
    </source>
</evidence>
<evidence type="ECO:0000313" key="2">
    <source>
        <dbReference type="EMBL" id="OFW36006.1"/>
    </source>
</evidence>
<evidence type="ECO:0008006" key="4">
    <source>
        <dbReference type="Google" id="ProtNLM"/>
    </source>
</evidence>
<accession>A0A1F2UX63</accession>
<dbReference type="Proteomes" id="UP000178086">
    <property type="component" value="Unassembled WGS sequence"/>
</dbReference>
<protein>
    <recommendedName>
        <fullName evidence="4">DUF3147 family protein</fullName>
    </recommendedName>
</protein>
<feature type="transmembrane region" description="Helical" evidence="1">
    <location>
        <begin position="92"/>
        <end position="114"/>
    </location>
</feature>
<dbReference type="AlphaFoldDB" id="A0A1F2UX63"/>
<reference evidence="2 3" key="1">
    <citation type="journal article" date="2016" name="Nat. Commun.">
        <title>Thousands of microbial genomes shed light on interconnected biogeochemical processes in an aquifer system.</title>
        <authorList>
            <person name="Anantharaman K."/>
            <person name="Brown C.T."/>
            <person name="Hug L.A."/>
            <person name="Sharon I."/>
            <person name="Castelle C.J."/>
            <person name="Probst A.J."/>
            <person name="Thomas B.C."/>
            <person name="Singh A."/>
            <person name="Wilkins M.J."/>
            <person name="Karaoz U."/>
            <person name="Brodie E.L."/>
            <person name="Williams K.H."/>
            <person name="Hubbard S.S."/>
            <person name="Banfield J.F."/>
        </authorList>
    </citation>
    <scope>NUCLEOTIDE SEQUENCE [LARGE SCALE GENOMIC DNA]</scope>
</reference>
<feature type="transmembrane region" description="Helical" evidence="1">
    <location>
        <begin position="67"/>
        <end position="86"/>
    </location>
</feature>
<organism evidence="2 3">
    <name type="scientific">Candidatus Aquicultor primus</name>
    <dbReference type="NCBI Taxonomy" id="1797195"/>
    <lineage>
        <taxon>Bacteria</taxon>
        <taxon>Bacillati</taxon>
        <taxon>Actinomycetota</taxon>
        <taxon>Candidatus Aquicultoria</taxon>
        <taxon>Candidatus Aquicultorales</taxon>
        <taxon>Candidatus Aquicultoraceae</taxon>
        <taxon>Candidatus Aquicultor</taxon>
    </lineage>
</organism>
<sequence>MKTGLKELSVRFLIGGLAVTLSYVLAVGSPWRLLGGAFAAFPAVMISAIIITGLDEDSAQVGKVARGAVFGMLGGLVCVCATLLCLTSLSSWILSILFGLASWFIASLTIYKIFNKPD</sequence>
<feature type="transmembrane region" description="Helical" evidence="1">
    <location>
        <begin position="12"/>
        <end position="31"/>
    </location>
</feature>
<keyword evidence="1" id="KW-0812">Transmembrane</keyword>
<proteinExistence type="predicted"/>